<dbReference type="Pfam" id="PF06051">
    <property type="entry name" value="DUF928"/>
    <property type="match status" value="1"/>
</dbReference>
<name>A0A926ZHM2_9CYAN</name>
<proteinExistence type="predicted"/>
<dbReference type="EMBL" id="JACJPW010000050">
    <property type="protein sequence ID" value="MBD2183200.1"/>
    <property type="molecule type" value="Genomic_DNA"/>
</dbReference>
<evidence type="ECO:0000313" key="2">
    <source>
        <dbReference type="Proteomes" id="UP000641646"/>
    </source>
</evidence>
<accession>A0A926ZHM2</accession>
<dbReference type="Proteomes" id="UP000641646">
    <property type="component" value="Unassembled WGS sequence"/>
</dbReference>
<dbReference type="AlphaFoldDB" id="A0A926ZHM2"/>
<dbReference type="RefSeq" id="WP_190467046.1">
    <property type="nucleotide sequence ID" value="NZ_JACJPW010000050.1"/>
</dbReference>
<organism evidence="1 2">
    <name type="scientific">Aerosakkonema funiforme FACHB-1375</name>
    <dbReference type="NCBI Taxonomy" id="2949571"/>
    <lineage>
        <taxon>Bacteria</taxon>
        <taxon>Bacillati</taxon>
        <taxon>Cyanobacteriota</taxon>
        <taxon>Cyanophyceae</taxon>
        <taxon>Oscillatoriophycideae</taxon>
        <taxon>Aerosakkonematales</taxon>
        <taxon>Aerosakkonemataceae</taxon>
        <taxon>Aerosakkonema</taxon>
    </lineage>
</organism>
<reference evidence="1" key="1">
    <citation type="journal article" date="2015" name="ISME J.">
        <title>Draft Genome Sequence of Streptomyces incarnatus NRRL8089, which Produces the Nucleoside Antibiotic Sinefungin.</title>
        <authorList>
            <person name="Oshima K."/>
            <person name="Hattori M."/>
            <person name="Shimizu H."/>
            <person name="Fukuda K."/>
            <person name="Nemoto M."/>
            <person name="Inagaki K."/>
            <person name="Tamura T."/>
        </authorList>
    </citation>
    <scope>NUCLEOTIDE SEQUENCE</scope>
    <source>
        <strain evidence="1">FACHB-1375</strain>
    </source>
</reference>
<reference evidence="1" key="2">
    <citation type="submission" date="2020-08" db="EMBL/GenBank/DDBJ databases">
        <authorList>
            <person name="Chen M."/>
            <person name="Teng W."/>
            <person name="Zhao L."/>
            <person name="Hu C."/>
            <person name="Zhou Y."/>
            <person name="Han B."/>
            <person name="Song L."/>
            <person name="Shu W."/>
        </authorList>
    </citation>
    <scope>NUCLEOTIDE SEQUENCE</scope>
    <source>
        <strain evidence="1">FACHB-1375</strain>
    </source>
</reference>
<comment type="caution">
    <text evidence="1">The sequence shown here is derived from an EMBL/GenBank/DDBJ whole genome shotgun (WGS) entry which is preliminary data.</text>
</comment>
<dbReference type="InterPro" id="IPR010328">
    <property type="entry name" value="DUF928"/>
</dbReference>
<keyword evidence="2" id="KW-1185">Reference proteome</keyword>
<sequence length="239" mass="27186">MGVCNKKLLLGQITLHFFLALTIIKSGFADVVNQQSSGSSTLLSQVLELLEYEPPPRGRPEDTEDGGSRGSCDLLAILPTHGYGMTAAEYPTFWFYLKNQPSLSKSMQLQLQDEQQNVVYKTTFELTQSEGIIQFRLPQTAPPLAIGKKYRWILSYGGMNDEIYTSGVIERIALEPEFESQLKQATPRERLYLFAKKRLWYDTLTELNQLRRTNPQDTELNSAWTNLLNSLSRKINCPL</sequence>
<gene>
    <name evidence="1" type="ORF">H6G03_19385</name>
</gene>
<protein>
    <submittedName>
        <fullName evidence="1">DUF928 domain-containing protein</fullName>
    </submittedName>
</protein>
<evidence type="ECO:0000313" key="1">
    <source>
        <dbReference type="EMBL" id="MBD2183200.1"/>
    </source>
</evidence>